<dbReference type="Ensembl" id="ENSCCRT00000181565.1">
    <property type="protein sequence ID" value="ENSCCRP00000117592.1"/>
    <property type="gene ID" value="ENSCCRG00000072640.1"/>
</dbReference>
<reference evidence="4" key="1">
    <citation type="submission" date="2025-08" db="UniProtKB">
        <authorList>
            <consortium name="Ensembl"/>
        </authorList>
    </citation>
    <scope>IDENTIFICATION</scope>
</reference>
<proteinExistence type="predicted"/>
<organism evidence="4 5">
    <name type="scientific">Cyprinus carpio carpio</name>
    <dbReference type="NCBI Taxonomy" id="630221"/>
    <lineage>
        <taxon>Eukaryota</taxon>
        <taxon>Metazoa</taxon>
        <taxon>Chordata</taxon>
        <taxon>Craniata</taxon>
        <taxon>Vertebrata</taxon>
        <taxon>Euteleostomi</taxon>
        <taxon>Actinopterygii</taxon>
        <taxon>Neopterygii</taxon>
        <taxon>Teleostei</taxon>
        <taxon>Ostariophysi</taxon>
        <taxon>Cypriniformes</taxon>
        <taxon>Cyprinidae</taxon>
        <taxon>Cyprininae</taxon>
        <taxon>Cyprinus</taxon>
    </lineage>
</organism>
<dbReference type="Proteomes" id="UP001108240">
    <property type="component" value="Unplaced"/>
</dbReference>
<evidence type="ECO:0000256" key="2">
    <source>
        <dbReference type="SAM" id="MobiDB-lite"/>
    </source>
</evidence>
<evidence type="ECO:0000313" key="4">
    <source>
        <dbReference type="Ensembl" id="ENSCCRP00000117592.1"/>
    </source>
</evidence>
<dbReference type="OMA" id="EMEWKIN"/>
<evidence type="ECO:0000313" key="5">
    <source>
        <dbReference type="Proteomes" id="UP001108240"/>
    </source>
</evidence>
<feature type="region of interest" description="Disordered" evidence="2">
    <location>
        <begin position="357"/>
        <end position="376"/>
    </location>
</feature>
<dbReference type="PANTHER" id="PTHR34153:SF2">
    <property type="entry name" value="SI:CH211-262H13.3-RELATED"/>
    <property type="match status" value="1"/>
</dbReference>
<feature type="coiled-coil region" evidence="1">
    <location>
        <begin position="135"/>
        <end position="162"/>
    </location>
</feature>
<protein>
    <submittedName>
        <fullName evidence="4">Si:ch211-67e16.4</fullName>
    </submittedName>
</protein>
<name>A0A9J7YC87_CYPCA</name>
<sequence length="586" mass="64934">MHTILPYQKRKGKNKKQHLTSLHASHRGLTLPLNRMRFLLRLSVLSLHGQWRTEPEHLFEKRTFCTNILEYRSASQSVQLARVFLALIRSAPVSMDVNLTISLMRGQMGAVIEKAVNVAVETVLGEMIRVVGLKFEEIKRDMTAKEKENENIRRMLEASRCQMKTMRKYISVLSAKDPNHRLYQGDGDMATTSTGLHCRRGPTSTVSVCAKTPDPCPRPRPSEPAPVAGPSWVRQQMHMSKETVRSEIHIADVHIEEIHGSSVHKVDISSPHLVDSQALLSETSDPVWGQNPLTSAETGHSDTPDTSVLSAPMMADESVSSQTTSTVGFGAPSLKIKQEEAEVEIVCVKDEHAESGNIPRFEYSDPELHQPAGEPELGVSLDLPASFQALQSPSTSADFALPAFMSVDPATSMSDVSPGSFENNQCTAAERAILESQGEMDWKINHLTALVQCLVGNRCFVPPLQMEDEEEDCVLPLMSMEDLDQLEQRLMDRAMMQKLVNRLSVSGGQTMKKTIWRICTKVFASNVAKQLNWCGRGDKRGLRKTNIGSLIIAAAMRNTVLLAPTEAEAEKCIKDYLRLAPGRTSS</sequence>
<dbReference type="InterPro" id="IPR032071">
    <property type="entry name" value="DUF4806"/>
</dbReference>
<reference evidence="4" key="2">
    <citation type="submission" date="2025-09" db="UniProtKB">
        <authorList>
            <consortium name="Ensembl"/>
        </authorList>
    </citation>
    <scope>IDENTIFICATION</scope>
</reference>
<dbReference type="Pfam" id="PF16064">
    <property type="entry name" value="DUF4806"/>
    <property type="match status" value="1"/>
</dbReference>
<dbReference type="GeneTree" id="ENSGT00980000199460"/>
<dbReference type="AlphaFoldDB" id="A0A9J7YC87"/>
<keyword evidence="5" id="KW-1185">Reference proteome</keyword>
<evidence type="ECO:0000259" key="3">
    <source>
        <dbReference type="Pfam" id="PF16064"/>
    </source>
</evidence>
<feature type="domain" description="DUF4806" evidence="3">
    <location>
        <begin position="472"/>
        <end position="547"/>
    </location>
</feature>
<dbReference type="PANTHER" id="PTHR34153">
    <property type="entry name" value="SI:CH211-262H13.3-RELATED-RELATED"/>
    <property type="match status" value="1"/>
</dbReference>
<evidence type="ECO:0000256" key="1">
    <source>
        <dbReference type="SAM" id="Coils"/>
    </source>
</evidence>
<accession>A0A9J7YC87</accession>
<keyword evidence="1" id="KW-0175">Coiled coil</keyword>
<feature type="region of interest" description="Disordered" evidence="2">
    <location>
        <begin position="284"/>
        <end position="309"/>
    </location>
</feature>